<organism evidence="2 3">
    <name type="scientific">Dyadobacter linearis</name>
    <dbReference type="NCBI Taxonomy" id="2823330"/>
    <lineage>
        <taxon>Bacteria</taxon>
        <taxon>Pseudomonadati</taxon>
        <taxon>Bacteroidota</taxon>
        <taxon>Cytophagia</taxon>
        <taxon>Cytophagales</taxon>
        <taxon>Spirosomataceae</taxon>
        <taxon>Dyadobacter</taxon>
    </lineage>
</organism>
<proteinExistence type="predicted"/>
<reference evidence="2 3" key="1">
    <citation type="submission" date="2021-04" db="EMBL/GenBank/DDBJ databases">
        <authorList>
            <person name="Rodrigo-Torres L."/>
            <person name="Arahal R. D."/>
            <person name="Lucena T."/>
        </authorList>
    </citation>
    <scope>NUCLEOTIDE SEQUENCE [LARGE SCALE GENOMIC DNA]</scope>
    <source>
        <strain evidence="2 3">CECT 9623</strain>
    </source>
</reference>
<evidence type="ECO:0000313" key="3">
    <source>
        <dbReference type="Proteomes" id="UP000679725"/>
    </source>
</evidence>
<dbReference type="RefSeq" id="WP_215233892.1">
    <property type="nucleotide sequence ID" value="NZ_CAJRAU010000003.1"/>
</dbReference>
<comment type="caution">
    <text evidence="2">The sequence shown here is derived from an EMBL/GenBank/DDBJ whole genome shotgun (WGS) entry which is preliminary data.</text>
</comment>
<feature type="transmembrane region" description="Helical" evidence="1">
    <location>
        <begin position="124"/>
        <end position="143"/>
    </location>
</feature>
<feature type="transmembrane region" description="Helical" evidence="1">
    <location>
        <begin position="361"/>
        <end position="380"/>
    </location>
</feature>
<keyword evidence="1" id="KW-0812">Transmembrane</keyword>
<evidence type="ECO:0008006" key="4">
    <source>
        <dbReference type="Google" id="ProtNLM"/>
    </source>
</evidence>
<dbReference type="Proteomes" id="UP000679725">
    <property type="component" value="Unassembled WGS sequence"/>
</dbReference>
<feature type="transmembrane region" description="Helical" evidence="1">
    <location>
        <begin position="277"/>
        <end position="301"/>
    </location>
</feature>
<gene>
    <name evidence="2" type="ORF">DYBT9623_02545</name>
</gene>
<keyword evidence="1" id="KW-1133">Transmembrane helix</keyword>
<name>A0ABN7R747_9BACT</name>
<sequence>MNSLTKKQETYFQYAAGILTVLVIGTFYYIIVQNSINIPWFDDIENIPYFLVNWLEAPDFAGKWEAFIRPNNEHRVFTARLIVLAQYYLTSKLNFKDLLFCGNLSVLVLFLFIVRGYLRQGGKWYFILPVAFFIFNFQAYAGTFMTIMSMQYQMVIMLSVASFYLLVKQSVPAFIFAIAIACLDTFSMGNGMVVWPSGLAILLLQMRWKSSFIWLAAGAASIYLYFQGPDFVQGNDKAFSYVLEHPMRTFVAFFTMLGGDFDVMANAEFNKRMVIPTILGFILFAVFITWTVAVLSVSPFWGKCVPERWGRTLARIYNVREADIRWNAFWLAILAYVLIGMLMVVFFRTRFDPHIILWSTYKMYPAVMTSVIFIIVLQALNIRSRYRFFGTMCLVSAGLWWSTIHNYLPIVKNTSNARTAFAFNQKHNGVGLGATKNSAFETMLATTLRKVDSLGIYSLPSPLIHAEGDQVRLTGNTSQLNAKADIELAGDILKINLVSGPPADHRRYAFLESENNRYLFLFPIDGTETLCPVGTIRAGAYKLGIWDISSGNLSVWLTEQLVTIP</sequence>
<dbReference type="EMBL" id="CAJRAU010000003">
    <property type="protein sequence ID" value="CAG5069808.1"/>
    <property type="molecule type" value="Genomic_DNA"/>
</dbReference>
<feature type="transmembrane region" description="Helical" evidence="1">
    <location>
        <begin position="211"/>
        <end position="227"/>
    </location>
</feature>
<keyword evidence="1" id="KW-0472">Membrane</keyword>
<evidence type="ECO:0000313" key="2">
    <source>
        <dbReference type="EMBL" id="CAG5069808.1"/>
    </source>
</evidence>
<evidence type="ECO:0000256" key="1">
    <source>
        <dbReference type="SAM" id="Phobius"/>
    </source>
</evidence>
<feature type="transmembrane region" description="Helical" evidence="1">
    <location>
        <begin position="12"/>
        <end position="31"/>
    </location>
</feature>
<feature type="transmembrane region" description="Helical" evidence="1">
    <location>
        <begin position="328"/>
        <end position="349"/>
    </location>
</feature>
<accession>A0ABN7R747</accession>
<protein>
    <recommendedName>
        <fullName evidence="4">4-amino-4-deoxy-L-arabinose transferase</fullName>
    </recommendedName>
</protein>
<keyword evidence="3" id="KW-1185">Reference proteome</keyword>
<feature type="transmembrane region" description="Helical" evidence="1">
    <location>
        <begin position="98"/>
        <end position="118"/>
    </location>
</feature>
<feature type="transmembrane region" description="Helical" evidence="1">
    <location>
        <begin position="173"/>
        <end position="204"/>
    </location>
</feature>